<evidence type="ECO:0000256" key="1">
    <source>
        <dbReference type="SAM" id="MobiDB-lite"/>
    </source>
</evidence>
<name>M8BWU1_AEGTA</name>
<keyword evidence="2" id="KW-1133">Transmembrane helix</keyword>
<feature type="transmembrane region" description="Helical" evidence="2">
    <location>
        <begin position="13"/>
        <end position="31"/>
    </location>
</feature>
<evidence type="ECO:0000259" key="3">
    <source>
        <dbReference type="Pfam" id="PF13968"/>
    </source>
</evidence>
<sequence length="965" mass="108801">MSLSSAVQWWEEWQLRILVLSSLFVQWLLFFSASMRKLPIPSLYRYGIWMSYLGSDALAIYALATLFNRQGRQDCSSGQGTSILEVVWAPVLLIHLGGQDLITAYNIEDNELWTRHIFTSVSQVTVAIYVFCKSWPGGDMRLLLASICLFVVGILKCVEKPQALRSASINSLVSSSGPAPRRNTDGEGGINSLEDYVKKARAFVQTNPRHQAQEGDVVDLEPGNHLPQAQGEDAAMAVEADYQPRAHGEATTVDIQPDHHPLASSTWRSCLNQITSRYNKSMEEIQRRVDDYDMTLEVYKLFLDLASSYHDRLAILEFIWVRDGNQAYGLLQNRLSGAFDLLYTKRKMFSLMEKRRKENSIFWVFLSDCVRVSAAFLPWAAISLFHKSHKDAYNANDVKVTYALLCCTAVLEICSSCMTMRDQGYAGSDQGEASSGSGVAKYKQARRKVVLHLRVIVIWFQRPPIMDWLANLLRALRQFSSKALLNSFVGQYNLVWFFACYKRHSSCKMLIGELFHCKDFIDQYWGSMAPCNSTVAITELVLEYAKKGWEDQIKDADSYCKFNDRRGWGTLQVNKCDQDLGCSLRRPFDESVLLWHIATDFCFYHIGASTDHQCATAQCIQDASGEGHGCAVWCERSPHHKRAVQCREISNYMMYLLFINPEMLLPGTRRNLFTTANVDLEEILKDDNPSLKKILKDGPSLIEILGRKDSNYRNILKIWSDAKMKWREEINRGLVQTVISKVQSTERREVVACTKLSPNAETISKMHPTECIELSSDAEILAKVQPTECRELSPGVETYATTQGFIIDAWKLAEALLGFGDEKKMWEVIEGVWVEMLCFSASRCRGYLHAKSLGTGGELLTYIWLLLSHMGMETLPERLQRAEFSSEEGNAGASSSTSQTSGGEDPPPFRHSSPHEAAADGGGNQRHGDMEDLGQQGVRCWSIMKKKLMLAGASTCQQTEEIPAE</sequence>
<feature type="compositionally biased region" description="Low complexity" evidence="1">
    <location>
        <begin position="887"/>
        <end position="903"/>
    </location>
</feature>
<feature type="domain" description="DUF4220" evidence="3">
    <location>
        <begin position="49"/>
        <end position="441"/>
    </location>
</feature>
<evidence type="ECO:0000256" key="2">
    <source>
        <dbReference type="SAM" id="Phobius"/>
    </source>
</evidence>
<feature type="transmembrane region" description="Helical" evidence="2">
    <location>
        <begin position="43"/>
        <end position="67"/>
    </location>
</feature>
<protein>
    <recommendedName>
        <fullName evidence="3">DUF4220 domain-containing protein</fullName>
    </recommendedName>
</protein>
<organism evidence="4">
    <name type="scientific">Aegilops tauschii</name>
    <name type="common">Tausch's goatgrass</name>
    <name type="synonym">Aegilops squarrosa</name>
    <dbReference type="NCBI Taxonomy" id="37682"/>
    <lineage>
        <taxon>Eukaryota</taxon>
        <taxon>Viridiplantae</taxon>
        <taxon>Streptophyta</taxon>
        <taxon>Embryophyta</taxon>
        <taxon>Tracheophyta</taxon>
        <taxon>Spermatophyta</taxon>
        <taxon>Magnoliopsida</taxon>
        <taxon>Liliopsida</taxon>
        <taxon>Poales</taxon>
        <taxon>Poaceae</taxon>
        <taxon>BOP clade</taxon>
        <taxon>Pooideae</taxon>
        <taxon>Triticodae</taxon>
        <taxon>Triticeae</taxon>
        <taxon>Triticinae</taxon>
        <taxon>Aegilops</taxon>
    </lineage>
</organism>
<feature type="region of interest" description="Disordered" evidence="1">
    <location>
        <begin position="881"/>
        <end position="932"/>
    </location>
</feature>
<dbReference type="EnsemblPlants" id="EMT29495">
    <property type="protein sequence ID" value="EMT29495"/>
    <property type="gene ID" value="F775_03319"/>
</dbReference>
<dbReference type="AlphaFoldDB" id="M8BWU1"/>
<keyword evidence="2" id="KW-0472">Membrane</keyword>
<dbReference type="InterPro" id="IPR007658">
    <property type="entry name" value="DUF594"/>
</dbReference>
<evidence type="ECO:0000313" key="4">
    <source>
        <dbReference type="EnsemblPlants" id="EMT29495"/>
    </source>
</evidence>
<dbReference type="Pfam" id="PF13968">
    <property type="entry name" value="DUF4220"/>
    <property type="match status" value="1"/>
</dbReference>
<dbReference type="Pfam" id="PF04578">
    <property type="entry name" value="DUF594"/>
    <property type="match status" value="1"/>
</dbReference>
<accession>M8BWU1</accession>
<keyword evidence="2" id="KW-0812">Transmembrane</keyword>
<reference evidence="4" key="1">
    <citation type="submission" date="2015-06" db="UniProtKB">
        <authorList>
            <consortium name="EnsemblPlants"/>
        </authorList>
    </citation>
    <scope>IDENTIFICATION</scope>
</reference>
<dbReference type="PANTHER" id="PTHR31325">
    <property type="entry name" value="OS01G0798800 PROTEIN-RELATED"/>
    <property type="match status" value="1"/>
</dbReference>
<dbReference type="InterPro" id="IPR025315">
    <property type="entry name" value="DUF4220"/>
</dbReference>
<proteinExistence type="predicted"/>